<evidence type="ECO:0000313" key="1">
    <source>
        <dbReference type="EMBL" id="KAJ9687818.1"/>
    </source>
</evidence>
<reference evidence="1 2" key="1">
    <citation type="journal article" date="2023" name="BMC Biotechnol.">
        <title>Vitis rotundifolia cv Carlos genome sequencing.</title>
        <authorList>
            <person name="Huff M."/>
            <person name="Hulse-Kemp A."/>
            <person name="Scheffler B."/>
            <person name="Youngblood R."/>
            <person name="Simpson S."/>
            <person name="Babiker E."/>
            <person name="Staton M."/>
        </authorList>
    </citation>
    <scope>NUCLEOTIDE SEQUENCE [LARGE SCALE GENOMIC DNA]</scope>
    <source>
        <tissue evidence="1">Leaf</tissue>
    </source>
</reference>
<dbReference type="PANTHER" id="PTHR35134">
    <property type="entry name" value="NUCLEOTIDASE YQFW-RELATED"/>
    <property type="match status" value="1"/>
</dbReference>
<dbReference type="AlphaFoldDB" id="A0AA39DK54"/>
<dbReference type="Proteomes" id="UP001168098">
    <property type="component" value="Unassembled WGS sequence"/>
</dbReference>
<organism evidence="1 2">
    <name type="scientific">Vitis rotundifolia</name>
    <name type="common">Muscadine grape</name>
    <dbReference type="NCBI Taxonomy" id="103349"/>
    <lineage>
        <taxon>Eukaryota</taxon>
        <taxon>Viridiplantae</taxon>
        <taxon>Streptophyta</taxon>
        <taxon>Embryophyta</taxon>
        <taxon>Tracheophyta</taxon>
        <taxon>Spermatophyta</taxon>
        <taxon>Magnoliopsida</taxon>
        <taxon>eudicotyledons</taxon>
        <taxon>Gunneridae</taxon>
        <taxon>Pentapetalae</taxon>
        <taxon>rosids</taxon>
        <taxon>Vitales</taxon>
        <taxon>Vitaceae</taxon>
        <taxon>Viteae</taxon>
        <taxon>Vitis</taxon>
    </lineage>
</organism>
<proteinExistence type="predicted"/>
<accession>A0AA39DK54</accession>
<keyword evidence="2" id="KW-1185">Reference proteome</keyword>
<dbReference type="EMBL" id="JARBHA010000011">
    <property type="protein sequence ID" value="KAJ9687818.1"/>
    <property type="molecule type" value="Genomic_DNA"/>
</dbReference>
<dbReference type="PANTHER" id="PTHR35134:SF2">
    <property type="entry name" value="NUCLEOTIDASE YQFW-RELATED"/>
    <property type="match status" value="1"/>
</dbReference>
<gene>
    <name evidence="1" type="ORF">PVL29_013858</name>
</gene>
<evidence type="ECO:0000313" key="2">
    <source>
        <dbReference type="Proteomes" id="UP001168098"/>
    </source>
</evidence>
<name>A0AA39DK54_VITRO</name>
<sequence>MIKRQSVRFLFLAQIFGKHPHHHHRHRLVVMASLLQQHGLLHTATFIDRLPFMGKISLDYNNHNNNKNLAASTSNGFRIGLSMRGCSDSNKRRVDRNGHGAFAHSYQQQVLRDFEIGLPDAGLPTGHGASHHGKLLGFPLRPLPEKIVVAVDVDEVLGNFVSALNRFIADRYSLKHSVSEYHVYEFFKIWNCSRDEADIRVHEFFKTSYFKTGIHPIPGLGKMQSKTTQLSGLRNIILDCSRKFTLATTLL</sequence>
<protein>
    <submittedName>
        <fullName evidence="1">Uncharacterized protein</fullName>
    </submittedName>
</protein>
<comment type="caution">
    <text evidence="1">The sequence shown here is derived from an EMBL/GenBank/DDBJ whole genome shotgun (WGS) entry which is preliminary data.</text>
</comment>
<dbReference type="InterPro" id="IPR052419">
    <property type="entry name" value="5_3-deoxyribonucleotidase-like"/>
</dbReference>